<organism evidence="2 3">
    <name type="scientific">Phoenix dactylifera</name>
    <name type="common">Date palm</name>
    <dbReference type="NCBI Taxonomy" id="42345"/>
    <lineage>
        <taxon>Eukaryota</taxon>
        <taxon>Viridiplantae</taxon>
        <taxon>Streptophyta</taxon>
        <taxon>Embryophyta</taxon>
        <taxon>Tracheophyta</taxon>
        <taxon>Spermatophyta</taxon>
        <taxon>Magnoliopsida</taxon>
        <taxon>Liliopsida</taxon>
        <taxon>Arecaceae</taxon>
        <taxon>Coryphoideae</taxon>
        <taxon>Phoeniceae</taxon>
        <taxon>Phoenix</taxon>
    </lineage>
</organism>
<dbReference type="InterPro" id="IPR016024">
    <property type="entry name" value="ARM-type_fold"/>
</dbReference>
<name>A0A8B7CFH4_PHODC</name>
<dbReference type="PANTHER" id="PTHR46087:SF20">
    <property type="entry name" value="OS02G0143200 PROTEIN"/>
    <property type="match status" value="1"/>
</dbReference>
<dbReference type="InterPro" id="IPR049152">
    <property type="entry name" value="EFR3-like_ARM"/>
</dbReference>
<dbReference type="OrthoDB" id="19232at2759"/>
<dbReference type="SUPFAM" id="SSF48371">
    <property type="entry name" value="ARM repeat"/>
    <property type="match status" value="1"/>
</dbReference>
<dbReference type="Proteomes" id="UP000228380">
    <property type="component" value="Chromosome 9"/>
</dbReference>
<dbReference type="GeneID" id="103713119"/>
<dbReference type="PANTHER" id="PTHR46087">
    <property type="entry name" value="PUTATIVE, EXPRESSED-RELATED"/>
    <property type="match status" value="1"/>
</dbReference>
<reference evidence="3 4" key="2">
    <citation type="submission" date="2025-04" db="UniProtKB">
        <authorList>
            <consortium name="RefSeq"/>
        </authorList>
    </citation>
    <scope>IDENTIFICATION</scope>
    <source>
        <tissue evidence="3 4">Young leaves</tissue>
    </source>
</reference>
<dbReference type="RefSeq" id="XP_008798151.1">
    <property type="nucleotide sequence ID" value="XM_008799929.3"/>
</dbReference>
<evidence type="ECO:0000256" key="1">
    <source>
        <dbReference type="SAM" id="MobiDB-lite"/>
    </source>
</evidence>
<dbReference type="RefSeq" id="XP_017699779.1">
    <property type="nucleotide sequence ID" value="XM_017844290.3"/>
</dbReference>
<evidence type="ECO:0000313" key="3">
    <source>
        <dbReference type="RefSeq" id="XP_008798151.1"/>
    </source>
</evidence>
<proteinExistence type="predicted"/>
<protein>
    <submittedName>
        <fullName evidence="3 4">Protein SEMI-ROLLED LEAF 2-like isoform X1</fullName>
    </submittedName>
</protein>
<sequence>MGVMSRKVLPACGRLCFFCPALRARSRQPVKRYKKLLVEIFPRTQDEEPNDRKIGKLCEYASRNPLRIPKITSYLEQRCYRELRNEHFSFAKIIMCIYHKLLLTCREQMPLFATSLLSVVHTLLDQTRQDEMQIIGCQTLFDFVNSQVDGTYQFNLEGLIPRLCHLAQEVGEDERAQHLRAAALQALSSMVWFMGEFSHISAEFDNVVTIVLENYGGPQKKSEDLHQSSKDSQSRWVQEVLKAEGHVDPSPFVMSRVPSWRSIFNEKGELCLTKDEAQNPNFWSRVCVHNMAKLAKEATTVRRVLESLFRYFDSNNSWSSQNGLALVVLMDMQLLMEKTGQNTHLLISIMVKHLEHKAVLKQPDLQLNIVEVTASLAGQSKAQASVAIIGAISDLVRHLRKTMHCTLGSQDLGDDMIRWNNKFQTAVDECIVRLSKKVGDAGPVLDMMAVMLENISTNIQVARSTISAVYRTAQIIASVPNLSYQNKAFPEALFHQLLLAMVHPDHETRVGAHRIFSVVLVPSSVWPYPCLATPESQMMYDLRRTLSRTVSVFSSSAALFEKLRREKYSLRDNACQESLDKNSHGYDAQQMSSNDANLYTLPSSKSRNRSMKGPRLQSFRSHVFSTKGSPLPVTAENVSMNNAKKEVDPVSLRLSSRQITLMLSSIWAQANSPENTPENYEAIAHTYSLILLFSRPKTSIHEALIRSFQLAFSLRRISLGGGGSLPPSRRRSLFMLATAMIVFSSKAFNVQPLIPLVKSSLNEKTVDPFLQLVEDSKLQAVNTASDHLVKVYGSKEDDNCALISLSAVELTENQLKESMVSVILNSLGDSSDTELPTIRKQLLSDFLPDDVCPLGAQFVEAPGQVPPFGSKKDNSQEEVIPPTSLIDVDIFTEAFEGLVDPSPQLPSDTSNLLSVNQLLDTVLETSLQVGRFSVSTTPDVPFKEMASHCEALMMGKQQKMSAFMSAQQKQELLFPDLLHDQGDMKGSSYLLMDQLQKTSNPFLDPNSSACGDNILLQNDFQSHPQFKLPASSPFDNFLRAAGC</sequence>
<evidence type="ECO:0000313" key="4">
    <source>
        <dbReference type="RefSeq" id="XP_017699779.1"/>
    </source>
</evidence>
<dbReference type="Pfam" id="PF21052">
    <property type="entry name" value="EFR3_ARM"/>
    <property type="match status" value="1"/>
</dbReference>
<reference evidence="2" key="1">
    <citation type="journal article" date="2019" name="Nat. Commun.">
        <title>Genome-wide association mapping of date palm fruit traits.</title>
        <authorList>
            <person name="Hazzouri K.M."/>
            <person name="Gros-Balthazard M."/>
            <person name="Flowers J.M."/>
            <person name="Copetti D."/>
            <person name="Lemansour A."/>
            <person name="Lebrun M."/>
            <person name="Masmoudi K."/>
            <person name="Ferrand S."/>
            <person name="Dhar M.I."/>
            <person name="Fresquez Z.A."/>
            <person name="Rosas U."/>
            <person name="Zhang J."/>
            <person name="Talag J."/>
            <person name="Lee S."/>
            <person name="Kudrna D."/>
            <person name="Powell R.F."/>
            <person name="Leitch I.J."/>
            <person name="Krueger R.R."/>
            <person name="Wing R.A."/>
            <person name="Amiri K.M.A."/>
            <person name="Purugganan M.D."/>
        </authorList>
    </citation>
    <scope>NUCLEOTIDE SEQUENCE [LARGE SCALE GENOMIC DNA]</scope>
    <source>
        <strain evidence="2">cv. Khalas</strain>
    </source>
</reference>
<accession>A0A8B7CFH4</accession>
<dbReference type="KEGG" id="pda:103713119"/>
<keyword evidence="2" id="KW-1185">Reference proteome</keyword>
<feature type="region of interest" description="Disordered" evidence="1">
    <location>
        <begin position="579"/>
        <end position="612"/>
    </location>
</feature>
<feature type="compositionally biased region" description="Polar residues" evidence="1">
    <location>
        <begin position="589"/>
        <end position="605"/>
    </location>
</feature>
<dbReference type="AlphaFoldDB" id="A0A8B7CFH4"/>
<evidence type="ECO:0000313" key="2">
    <source>
        <dbReference type="Proteomes" id="UP000228380"/>
    </source>
</evidence>
<dbReference type="InterPro" id="IPR055296">
    <property type="entry name" value="SRL2-like"/>
</dbReference>
<gene>
    <name evidence="3 4" type="primary">LOC103713119</name>
</gene>